<evidence type="ECO:0000256" key="6">
    <source>
        <dbReference type="ARBA" id="ARBA00022801"/>
    </source>
</evidence>
<dbReference type="GO" id="GO:0016787">
    <property type="term" value="F:hydrolase activity"/>
    <property type="evidence" value="ECO:0007669"/>
    <property type="project" value="UniProtKB-KW"/>
</dbReference>
<evidence type="ECO:0000256" key="3">
    <source>
        <dbReference type="ARBA" id="ARBA00006958"/>
    </source>
</evidence>
<protein>
    <recommendedName>
        <fullName evidence="8">DDE Tnp4 domain-containing protein</fullName>
    </recommendedName>
</protein>
<organism evidence="9 10">
    <name type="scientific">Callosobruchus maculatus</name>
    <name type="common">Southern cowpea weevil</name>
    <name type="synonym">Pulse bruchid</name>
    <dbReference type="NCBI Taxonomy" id="64391"/>
    <lineage>
        <taxon>Eukaryota</taxon>
        <taxon>Metazoa</taxon>
        <taxon>Ecdysozoa</taxon>
        <taxon>Arthropoda</taxon>
        <taxon>Hexapoda</taxon>
        <taxon>Insecta</taxon>
        <taxon>Pterygota</taxon>
        <taxon>Neoptera</taxon>
        <taxon>Endopterygota</taxon>
        <taxon>Coleoptera</taxon>
        <taxon>Polyphaga</taxon>
        <taxon>Cucujiformia</taxon>
        <taxon>Chrysomeloidea</taxon>
        <taxon>Chrysomelidae</taxon>
        <taxon>Bruchinae</taxon>
        <taxon>Bruchini</taxon>
        <taxon>Callosobruchus</taxon>
    </lineage>
</organism>
<dbReference type="GO" id="GO:0046872">
    <property type="term" value="F:metal ion binding"/>
    <property type="evidence" value="ECO:0007669"/>
    <property type="project" value="UniProtKB-KW"/>
</dbReference>
<dbReference type="PANTHER" id="PTHR22930:SF284">
    <property type="entry name" value="DDE TNP4 DOMAIN-CONTAINING PROTEIN"/>
    <property type="match status" value="1"/>
</dbReference>
<name>A0A653CY97_CALMS</name>
<comment type="cofactor">
    <cofactor evidence="1">
        <name>a divalent metal cation</name>
        <dbReference type="ChEBI" id="CHEBI:60240"/>
    </cofactor>
</comment>
<dbReference type="GO" id="GO:0005634">
    <property type="term" value="C:nucleus"/>
    <property type="evidence" value="ECO:0007669"/>
    <property type="project" value="UniProtKB-SubCell"/>
</dbReference>
<feature type="domain" description="DDE Tnp4" evidence="8">
    <location>
        <begin position="82"/>
        <end position="246"/>
    </location>
</feature>
<keyword evidence="5" id="KW-0479">Metal-binding</keyword>
<dbReference type="EMBL" id="CAACVG010009312">
    <property type="protein sequence ID" value="VEN52829.1"/>
    <property type="molecule type" value="Genomic_DNA"/>
</dbReference>
<keyword evidence="7" id="KW-0539">Nucleus</keyword>
<keyword evidence="6" id="KW-0378">Hydrolase</keyword>
<dbReference type="InterPro" id="IPR045249">
    <property type="entry name" value="HARBI1-like"/>
</dbReference>
<proteinExistence type="inferred from homology"/>
<dbReference type="InterPro" id="IPR027806">
    <property type="entry name" value="HARBI1_dom"/>
</dbReference>
<dbReference type="GO" id="GO:0004518">
    <property type="term" value="F:nuclease activity"/>
    <property type="evidence" value="ECO:0007669"/>
    <property type="project" value="UniProtKB-KW"/>
</dbReference>
<dbReference type="Pfam" id="PF13359">
    <property type="entry name" value="DDE_Tnp_4"/>
    <property type="match status" value="1"/>
</dbReference>
<keyword evidence="10" id="KW-1185">Reference proteome</keyword>
<sequence length="327" mass="37720">LWFLFIHSTLRYLATGRSYADLKFSAIISPQALSEIIPETCWAIYRKLKNKYMKFPKSEQEWQRIADDFSNTWQFPNCCGAIDGKHISIVKPPNSGSYYYNYKGRFSVILFAIANANYEFVMVHTGTNGKVSDGGILNSIGFYDKLESKTLKLPQPSTPEGCDYSLPFTFISDEAFTLMENLMKPYADRNLTKEEKIFNYRLSRARRVVENAFGIMASRFRVFRTEINLSLENIDHVVLACCVLHNYLISNASDTYLQPSIDREDTATNRIHPGEWREESEAFIPLHRTPRGSAVPAKTARERYTYFFNHEGRVGFQDNMILHNSNE</sequence>
<feature type="non-terminal residue" evidence="9">
    <location>
        <position position="1"/>
    </location>
</feature>
<gene>
    <name evidence="9" type="ORF">CALMAC_LOCUS12831</name>
</gene>
<keyword evidence="4" id="KW-0540">Nuclease</keyword>
<evidence type="ECO:0000256" key="7">
    <source>
        <dbReference type="ARBA" id="ARBA00023242"/>
    </source>
</evidence>
<evidence type="ECO:0000313" key="10">
    <source>
        <dbReference type="Proteomes" id="UP000410492"/>
    </source>
</evidence>
<accession>A0A653CY97</accession>
<comment type="subcellular location">
    <subcellularLocation>
        <location evidence="2">Nucleus</location>
    </subcellularLocation>
</comment>
<evidence type="ECO:0000313" key="9">
    <source>
        <dbReference type="EMBL" id="VEN52829.1"/>
    </source>
</evidence>
<reference evidence="9 10" key="1">
    <citation type="submission" date="2019-01" db="EMBL/GenBank/DDBJ databases">
        <authorList>
            <person name="Sayadi A."/>
        </authorList>
    </citation>
    <scope>NUCLEOTIDE SEQUENCE [LARGE SCALE GENOMIC DNA]</scope>
</reference>
<evidence type="ECO:0000256" key="2">
    <source>
        <dbReference type="ARBA" id="ARBA00004123"/>
    </source>
</evidence>
<dbReference type="Proteomes" id="UP000410492">
    <property type="component" value="Unassembled WGS sequence"/>
</dbReference>
<evidence type="ECO:0000259" key="8">
    <source>
        <dbReference type="Pfam" id="PF13359"/>
    </source>
</evidence>
<evidence type="ECO:0000256" key="4">
    <source>
        <dbReference type="ARBA" id="ARBA00022722"/>
    </source>
</evidence>
<dbReference type="AlphaFoldDB" id="A0A653CY97"/>
<comment type="similarity">
    <text evidence="3">Belongs to the HARBI1 family.</text>
</comment>
<evidence type="ECO:0000256" key="1">
    <source>
        <dbReference type="ARBA" id="ARBA00001968"/>
    </source>
</evidence>
<dbReference type="OrthoDB" id="2668416at2759"/>
<dbReference type="PANTHER" id="PTHR22930">
    <property type="match status" value="1"/>
</dbReference>
<evidence type="ECO:0000256" key="5">
    <source>
        <dbReference type="ARBA" id="ARBA00022723"/>
    </source>
</evidence>